<organism evidence="11 12">
    <name type="scientific">Synchytrium microbalum</name>
    <dbReference type="NCBI Taxonomy" id="1806994"/>
    <lineage>
        <taxon>Eukaryota</taxon>
        <taxon>Fungi</taxon>
        <taxon>Fungi incertae sedis</taxon>
        <taxon>Chytridiomycota</taxon>
        <taxon>Chytridiomycota incertae sedis</taxon>
        <taxon>Chytridiomycetes</taxon>
        <taxon>Synchytriales</taxon>
        <taxon>Synchytriaceae</taxon>
        <taxon>Synchytrium</taxon>
    </lineage>
</organism>
<dbReference type="InterPro" id="IPR050391">
    <property type="entry name" value="Mito_Metabolite_Transporter"/>
</dbReference>
<evidence type="ECO:0000256" key="10">
    <source>
        <dbReference type="SAM" id="MobiDB-lite"/>
    </source>
</evidence>
<evidence type="ECO:0000313" key="11">
    <source>
        <dbReference type="EMBL" id="TPX33897.1"/>
    </source>
</evidence>
<gene>
    <name evidence="11" type="ORF">SmJEL517_g03318</name>
</gene>
<accession>A0A507BYL4</accession>
<sequence>MQNEIIVPGVRRLYPSFGVAARTIILEEGIRGFWLPGLTPAILREMSYSSMRFGLYSPVKDTLATALSIPKGSEPFVLKLLAGVCTGAIGSSLANPTDLVKIRFQSEAGRIQNGVYVTGLYRGIQATAIRAALLTGGQMSSYDESKGQNPTSALSAVLLKQYGILKEGVPLHVASSLIAGLVATTVCAPADVVKTRLLSQSSTHGLEHKGAPPIYKGFMDCFSQILTKEGPSKLFRGWVPSYLRLESQPFYAVPVASYHGAGASRFGAFQDYLTVDFGGVHVNMNDNAVTANDGGEAKSHTSADIATTPGSDSNGSYDNDLLNGHSHRVRLLKIPLVQI</sequence>
<dbReference type="InterPro" id="IPR023395">
    <property type="entry name" value="MCP_dom_sf"/>
</dbReference>
<evidence type="ECO:0000256" key="4">
    <source>
        <dbReference type="ARBA" id="ARBA00022692"/>
    </source>
</evidence>
<name>A0A507BYL4_9FUNG</name>
<evidence type="ECO:0000256" key="2">
    <source>
        <dbReference type="ARBA" id="ARBA00006375"/>
    </source>
</evidence>
<dbReference type="InterPro" id="IPR018108">
    <property type="entry name" value="MCP_transmembrane"/>
</dbReference>
<protein>
    <recommendedName>
        <fullName evidence="13">Mitochondrial carrier domain-containing protein</fullName>
    </recommendedName>
</protein>
<dbReference type="EMBL" id="QEAO01000017">
    <property type="protein sequence ID" value="TPX33897.1"/>
    <property type="molecule type" value="Genomic_DNA"/>
</dbReference>
<keyword evidence="12" id="KW-1185">Reference proteome</keyword>
<evidence type="ECO:0000256" key="6">
    <source>
        <dbReference type="ARBA" id="ARBA00022989"/>
    </source>
</evidence>
<comment type="subcellular location">
    <subcellularLocation>
        <location evidence="1">Membrane</location>
        <topology evidence="1">Multi-pass membrane protein</topology>
    </subcellularLocation>
</comment>
<dbReference type="SUPFAM" id="SSF103506">
    <property type="entry name" value="Mitochondrial carrier"/>
    <property type="match status" value="1"/>
</dbReference>
<reference evidence="11 12" key="1">
    <citation type="journal article" date="2019" name="Sci. Rep.">
        <title>Comparative genomics of chytrid fungi reveal insights into the obligate biotrophic and pathogenic lifestyle of Synchytrium endobioticum.</title>
        <authorList>
            <person name="van de Vossenberg B.T.L.H."/>
            <person name="Warris S."/>
            <person name="Nguyen H.D.T."/>
            <person name="van Gent-Pelzer M.P.E."/>
            <person name="Joly D.L."/>
            <person name="van de Geest H.C."/>
            <person name="Bonants P.J.M."/>
            <person name="Smith D.S."/>
            <person name="Levesque C.A."/>
            <person name="van der Lee T.A.J."/>
        </authorList>
    </citation>
    <scope>NUCLEOTIDE SEQUENCE [LARGE SCALE GENOMIC DNA]</scope>
    <source>
        <strain evidence="11 12">JEL517</strain>
    </source>
</reference>
<comment type="caution">
    <text evidence="11">The sequence shown here is derived from an EMBL/GenBank/DDBJ whole genome shotgun (WGS) entry which is preliminary data.</text>
</comment>
<dbReference type="Proteomes" id="UP000319731">
    <property type="component" value="Unassembled WGS sequence"/>
</dbReference>
<evidence type="ECO:0008006" key="13">
    <source>
        <dbReference type="Google" id="ProtNLM"/>
    </source>
</evidence>
<evidence type="ECO:0000256" key="7">
    <source>
        <dbReference type="ARBA" id="ARBA00023136"/>
    </source>
</evidence>
<evidence type="ECO:0000313" key="12">
    <source>
        <dbReference type="Proteomes" id="UP000319731"/>
    </source>
</evidence>
<evidence type="ECO:0000256" key="9">
    <source>
        <dbReference type="RuleBase" id="RU000488"/>
    </source>
</evidence>
<keyword evidence="3 9" id="KW-0813">Transport</keyword>
<dbReference type="GO" id="GO:0016020">
    <property type="term" value="C:membrane"/>
    <property type="evidence" value="ECO:0007669"/>
    <property type="project" value="UniProtKB-SubCell"/>
</dbReference>
<evidence type="ECO:0000256" key="5">
    <source>
        <dbReference type="ARBA" id="ARBA00022737"/>
    </source>
</evidence>
<keyword evidence="4 8" id="KW-0812">Transmembrane</keyword>
<feature type="repeat" description="Solcar" evidence="8">
    <location>
        <begin position="1"/>
        <end position="62"/>
    </location>
</feature>
<comment type="similarity">
    <text evidence="2 9">Belongs to the mitochondrial carrier (TC 2.A.29) family.</text>
</comment>
<dbReference type="OrthoDB" id="448427at2759"/>
<feature type="region of interest" description="Disordered" evidence="10">
    <location>
        <begin position="291"/>
        <end position="319"/>
    </location>
</feature>
<feature type="compositionally biased region" description="Polar residues" evidence="10">
    <location>
        <begin position="302"/>
        <end position="317"/>
    </location>
</feature>
<dbReference type="PANTHER" id="PTHR45618">
    <property type="entry name" value="MITOCHONDRIAL DICARBOXYLATE CARRIER-RELATED"/>
    <property type="match status" value="1"/>
</dbReference>
<dbReference type="PROSITE" id="PS50920">
    <property type="entry name" value="SOLCAR"/>
    <property type="match status" value="3"/>
</dbReference>
<feature type="repeat" description="Solcar" evidence="8">
    <location>
        <begin position="74"/>
        <end position="148"/>
    </location>
</feature>
<keyword evidence="7 8" id="KW-0472">Membrane</keyword>
<dbReference type="AlphaFoldDB" id="A0A507BYL4"/>
<evidence type="ECO:0000256" key="3">
    <source>
        <dbReference type="ARBA" id="ARBA00022448"/>
    </source>
</evidence>
<proteinExistence type="inferred from homology"/>
<dbReference type="Gene3D" id="1.50.40.10">
    <property type="entry name" value="Mitochondrial carrier domain"/>
    <property type="match status" value="1"/>
</dbReference>
<evidence type="ECO:0000256" key="1">
    <source>
        <dbReference type="ARBA" id="ARBA00004141"/>
    </source>
</evidence>
<dbReference type="RefSeq" id="XP_031024781.1">
    <property type="nucleotide sequence ID" value="XM_031169246.1"/>
</dbReference>
<keyword evidence="5" id="KW-0677">Repeat</keyword>
<dbReference type="GeneID" id="42004543"/>
<evidence type="ECO:0000256" key="8">
    <source>
        <dbReference type="PROSITE-ProRule" id="PRU00282"/>
    </source>
</evidence>
<feature type="repeat" description="Solcar" evidence="8">
    <location>
        <begin position="167"/>
        <end position="264"/>
    </location>
</feature>
<dbReference type="Pfam" id="PF00153">
    <property type="entry name" value="Mito_carr"/>
    <property type="match status" value="3"/>
</dbReference>
<keyword evidence="6" id="KW-1133">Transmembrane helix</keyword>